<evidence type="ECO:0000313" key="4">
    <source>
        <dbReference type="EMBL" id="KTF07141.1"/>
    </source>
</evidence>
<comment type="caution">
    <text evidence="4">The sequence shown here is derived from an EMBL/GenBank/DDBJ whole genome shotgun (WGS) entry which is preliminary data.</text>
</comment>
<dbReference type="InterPro" id="IPR036320">
    <property type="entry name" value="Glycosyl_Trfase_fam3_N_dom_sf"/>
</dbReference>
<dbReference type="SUPFAM" id="SSF47648">
    <property type="entry name" value="Nucleoside phosphorylase/phosphoribosyltransferase N-terminal domain"/>
    <property type="match status" value="1"/>
</dbReference>
<dbReference type="GO" id="GO:0016757">
    <property type="term" value="F:glycosyltransferase activity"/>
    <property type="evidence" value="ECO:0007669"/>
    <property type="project" value="UniProtKB-KW"/>
</dbReference>
<accession>A0A1B6NUY8</accession>
<dbReference type="InterPro" id="IPR017459">
    <property type="entry name" value="Glycosyl_Trfase_fam3_N_dom"/>
</dbReference>
<organism evidence="4">
    <name type="scientific">marine sediment metagenome</name>
    <dbReference type="NCBI Taxonomy" id="412755"/>
    <lineage>
        <taxon>unclassified sequences</taxon>
        <taxon>metagenomes</taxon>
        <taxon>ecological metagenomes</taxon>
    </lineage>
</organism>
<gene>
    <name evidence="4" type="ORF">MGSAQ_001366</name>
</gene>
<keyword evidence="2 4" id="KW-0808">Transferase</keyword>
<reference evidence="4" key="1">
    <citation type="submission" date="2013-11" db="EMBL/GenBank/DDBJ databases">
        <title>Microbial diversity, functional groups and degradation webs in Northern and Southern Mediterranean and Red Sea marine crude oil polluted sites.</title>
        <authorList>
            <person name="Daffonchio D."/>
            <person name="Mapelli F."/>
            <person name="Ferrer M."/>
            <person name="Richter M."/>
            <person name="Cherif A."/>
            <person name="Malkawi H.I."/>
            <person name="Yakimov M.M."/>
            <person name="Abdel-Fattah Y.R."/>
            <person name="Blaghen M."/>
            <person name="Golyshin P.N."/>
            <person name="Kalogerakis N."/>
            <person name="Boon N."/>
            <person name="Magagnini M."/>
            <person name="Fava F."/>
        </authorList>
    </citation>
    <scope>NUCLEOTIDE SEQUENCE</scope>
</reference>
<protein>
    <submittedName>
        <fullName evidence="4">Protein containing Glycosyl transferase, family 3</fullName>
        <ecNumber evidence="4">2.4.2.-</ecNumber>
    </submittedName>
</protein>
<dbReference type="EC" id="2.4.2.-" evidence="4"/>
<dbReference type="EMBL" id="AYSL01000730">
    <property type="protein sequence ID" value="KTF07141.1"/>
    <property type="molecule type" value="Genomic_DNA"/>
</dbReference>
<name>A0A1B6NUY8_9ZZZZ</name>
<proteinExistence type="predicted"/>
<evidence type="ECO:0000256" key="2">
    <source>
        <dbReference type="ARBA" id="ARBA00022679"/>
    </source>
</evidence>
<dbReference type="Gene3D" id="1.20.970.10">
    <property type="entry name" value="Transferase, Pyrimidine Nucleoside Phosphorylase, Chain C"/>
    <property type="match status" value="1"/>
</dbReference>
<dbReference type="AlphaFoldDB" id="A0A1B6NUY8"/>
<evidence type="ECO:0000259" key="3">
    <source>
        <dbReference type="Pfam" id="PF02885"/>
    </source>
</evidence>
<sequence>MEGQKGGRSLTRDEAYHAMKMVLANEVTGDQRGAFLMLLRTREETPEEVIGFVDACRELIEPEVKNPSPPR</sequence>
<keyword evidence="1 4" id="KW-0328">Glycosyltransferase</keyword>
<evidence type="ECO:0000256" key="1">
    <source>
        <dbReference type="ARBA" id="ARBA00022676"/>
    </source>
</evidence>
<feature type="domain" description="Glycosyl transferase family 3 N-terminal" evidence="3">
    <location>
        <begin position="7"/>
        <end position="58"/>
    </location>
</feature>
<dbReference type="Pfam" id="PF02885">
    <property type="entry name" value="Glycos_trans_3N"/>
    <property type="match status" value="1"/>
</dbReference>